<accession>A0A0T7GR44</accession>
<evidence type="ECO:0000313" key="1">
    <source>
        <dbReference type="EMBL" id="CDZ49686.1"/>
    </source>
</evidence>
<proteinExistence type="predicted"/>
<sequence>MFLVAVEDSDDFFAEGIRIENGRLYTTVTDGVRSFKLSSVLEVVPVELESRSPVERIEDVVASIKDLFRIEVADAGPDAGEVSFRR</sequence>
<organism evidence="1 2">
    <name type="scientific">Neorhizobium galegae bv. officinalis</name>
    <dbReference type="NCBI Taxonomy" id="323656"/>
    <lineage>
        <taxon>Bacteria</taxon>
        <taxon>Pseudomonadati</taxon>
        <taxon>Pseudomonadota</taxon>
        <taxon>Alphaproteobacteria</taxon>
        <taxon>Hyphomicrobiales</taxon>
        <taxon>Rhizobiaceae</taxon>
        <taxon>Rhizobium/Agrobacterium group</taxon>
        <taxon>Neorhizobium</taxon>
    </lineage>
</organism>
<protein>
    <submittedName>
        <fullName evidence="1">Uncharacterized protein</fullName>
    </submittedName>
</protein>
<reference evidence="1 2" key="1">
    <citation type="submission" date="2014-08" db="EMBL/GenBank/DDBJ databases">
        <authorList>
            <person name="Chen Y.-H."/>
        </authorList>
    </citation>
    <scope>NUCLEOTIDE SEQUENCE [LARGE SCALE GENOMIC DNA]</scope>
</reference>
<dbReference type="RefSeq" id="WP_172729935.1">
    <property type="nucleotide sequence ID" value="NZ_CCRK01000006.1"/>
</dbReference>
<dbReference type="Proteomes" id="UP000039660">
    <property type="component" value="Unassembled WGS sequence"/>
</dbReference>
<evidence type="ECO:0000313" key="2">
    <source>
        <dbReference type="Proteomes" id="UP000039660"/>
    </source>
</evidence>
<gene>
    <name evidence="1" type="ORF">NGAL_HAMBI1189_30680</name>
</gene>
<name>A0A0T7GR44_NEOGA</name>
<dbReference type="EMBL" id="CCRK01000006">
    <property type="protein sequence ID" value="CDZ49686.1"/>
    <property type="molecule type" value="Genomic_DNA"/>
</dbReference>
<dbReference type="AlphaFoldDB" id="A0A0T7GR44"/>